<dbReference type="Proteomes" id="UP000236075">
    <property type="component" value="Unassembled WGS sequence"/>
</dbReference>
<dbReference type="EMBL" id="PJLB01000004">
    <property type="protein sequence ID" value="PND05056.1"/>
    <property type="molecule type" value="Genomic_DNA"/>
</dbReference>
<accession>A0AAX0WMV8</accession>
<reference evidence="1 2" key="1">
    <citation type="journal article" date="2017" name="BMC Genomics">
        <title>Genome sequencing of 39 Akkermansia muciniphila isolates reveals its population structure, genomic and functional diverisity, and global distribution in mammalian gut microbiotas.</title>
        <authorList>
            <person name="Guo X."/>
            <person name="Li S."/>
            <person name="Zhang J."/>
            <person name="Wu F."/>
            <person name="Li X."/>
            <person name="Wu D."/>
            <person name="Zhang M."/>
            <person name="Ou Z."/>
            <person name="Jie Z."/>
            <person name="Yan Q."/>
            <person name="Li P."/>
            <person name="Yi J."/>
            <person name="Peng Y."/>
        </authorList>
    </citation>
    <scope>NUCLEOTIDE SEQUENCE [LARGE SCALE GENOMIC DNA]</scope>
    <source>
        <strain evidence="1 2">GP28</strain>
    </source>
</reference>
<dbReference type="AlphaFoldDB" id="A0AAX0WMV8"/>
<proteinExistence type="predicted"/>
<evidence type="ECO:0000313" key="2">
    <source>
        <dbReference type="Proteomes" id="UP000236075"/>
    </source>
</evidence>
<comment type="caution">
    <text evidence="1">The sequence shown here is derived from an EMBL/GenBank/DDBJ whole genome shotgun (WGS) entry which is preliminary data.</text>
</comment>
<gene>
    <name evidence="1" type="ORF">CXT95_01135</name>
</gene>
<evidence type="ECO:0008006" key="3">
    <source>
        <dbReference type="Google" id="ProtNLM"/>
    </source>
</evidence>
<evidence type="ECO:0000313" key="1">
    <source>
        <dbReference type="EMBL" id="PND05056.1"/>
    </source>
</evidence>
<protein>
    <recommendedName>
        <fullName evidence="3">YopX protein domain-containing protein</fullName>
    </recommendedName>
</protein>
<sequence>MKAIRGYDVQGITTDWVAGCYNCFFQSSHFWKSKKACIEDMDRLVSLFPPIMRVWPGDEVLWGTDPVTVLDKDMQCGELMVINSQGNKYIIEQHVIEKWPWELKQKGGDNGR</sequence>
<name>A0AAX0WMV8_9BACT</name>
<organism evidence="1 2">
    <name type="scientific">Akkermansia muciniphila</name>
    <dbReference type="NCBI Taxonomy" id="239935"/>
    <lineage>
        <taxon>Bacteria</taxon>
        <taxon>Pseudomonadati</taxon>
        <taxon>Verrucomicrobiota</taxon>
        <taxon>Verrucomicrobiia</taxon>
        <taxon>Verrucomicrobiales</taxon>
        <taxon>Akkermansiaceae</taxon>
        <taxon>Akkermansia</taxon>
    </lineage>
</organism>